<dbReference type="STRING" id="1306861.A0A4U6XQX2"/>
<protein>
    <submittedName>
        <fullName evidence="2">Uncharacterized protein</fullName>
    </submittedName>
</protein>
<gene>
    <name evidence="2" type="ORF">CTA1_7605</name>
</gene>
<evidence type="ECO:0000313" key="3">
    <source>
        <dbReference type="Proteomes" id="UP000310108"/>
    </source>
</evidence>
<evidence type="ECO:0000256" key="1">
    <source>
        <dbReference type="SAM" id="MobiDB-lite"/>
    </source>
</evidence>
<dbReference type="EMBL" id="PJEX01000028">
    <property type="protein sequence ID" value="TKW58250.1"/>
    <property type="molecule type" value="Genomic_DNA"/>
</dbReference>
<dbReference type="AlphaFoldDB" id="A0A4U6XQX2"/>
<comment type="caution">
    <text evidence="2">The sequence shown here is derived from an EMBL/GenBank/DDBJ whole genome shotgun (WGS) entry which is preliminary data.</text>
</comment>
<evidence type="ECO:0000313" key="2">
    <source>
        <dbReference type="EMBL" id="TKW58250.1"/>
    </source>
</evidence>
<accession>A0A4U6XQX2</accession>
<proteinExistence type="predicted"/>
<name>A0A4U6XQX2_9PEZI</name>
<feature type="region of interest" description="Disordered" evidence="1">
    <location>
        <begin position="241"/>
        <end position="269"/>
    </location>
</feature>
<feature type="compositionally biased region" description="Polar residues" evidence="1">
    <location>
        <begin position="304"/>
        <end position="315"/>
    </location>
</feature>
<feature type="region of interest" description="Disordered" evidence="1">
    <location>
        <begin position="285"/>
        <end position="315"/>
    </location>
</feature>
<dbReference type="OrthoDB" id="4589011at2759"/>
<sequence length="315" mass="35356">MPATPQMTIADCRGTEDAGRSGQTEVFEAAARATPSTLMIQEYDPGIPVPLHRRTRKKIWPQHFKKAVDKHDRLQDVAHNINYHPAMVGATPDDAKPSILVLCRQEDTSDLVSLFDDAFLARIRCASHSRPRLPSVISGTRTRTRDTRPDFWVYYYPSATDPTIRNAGSDVEFADVHLSSSITFCGALVEYNGRKATIGLTIEIDGMSRLLTVEHLFDEALPGTDTKSFEEDEAIWLYESDDSEDSREEFDDFGKGYNRPLDKRHSTTPELEALLRKNQRSKTLESLQATTVREPLACKANESKPLSSQVEKVPT</sequence>
<feature type="compositionally biased region" description="Acidic residues" evidence="1">
    <location>
        <begin position="241"/>
        <end position="251"/>
    </location>
</feature>
<dbReference type="Proteomes" id="UP000310108">
    <property type="component" value="Unassembled WGS sequence"/>
</dbReference>
<reference evidence="2 3" key="1">
    <citation type="journal article" date="2019" name="PLoS ONE">
        <title>Comparative genome analysis indicates high evolutionary potential of pathogenicity genes in Colletotrichum tanaceti.</title>
        <authorList>
            <person name="Lelwala R.V."/>
            <person name="Korhonen P.K."/>
            <person name="Young N.D."/>
            <person name="Scott J.B."/>
            <person name="Ades P.A."/>
            <person name="Gasser R.B."/>
            <person name="Taylor P.W.J."/>
        </authorList>
    </citation>
    <scope>NUCLEOTIDE SEQUENCE [LARGE SCALE GENOMIC DNA]</scope>
    <source>
        <strain evidence="2">BRIP57314</strain>
    </source>
</reference>
<organism evidence="2 3">
    <name type="scientific">Colletotrichum tanaceti</name>
    <dbReference type="NCBI Taxonomy" id="1306861"/>
    <lineage>
        <taxon>Eukaryota</taxon>
        <taxon>Fungi</taxon>
        <taxon>Dikarya</taxon>
        <taxon>Ascomycota</taxon>
        <taxon>Pezizomycotina</taxon>
        <taxon>Sordariomycetes</taxon>
        <taxon>Hypocreomycetidae</taxon>
        <taxon>Glomerellales</taxon>
        <taxon>Glomerellaceae</taxon>
        <taxon>Colletotrichum</taxon>
        <taxon>Colletotrichum destructivum species complex</taxon>
    </lineage>
</organism>
<keyword evidence="3" id="KW-1185">Reference proteome</keyword>